<dbReference type="Gene3D" id="3.40.50.150">
    <property type="entry name" value="Vaccinia Virus protein VP39"/>
    <property type="match status" value="1"/>
</dbReference>
<dbReference type="OrthoDB" id="9789123at2"/>
<sequence>MEKLYTDLAEVYEAMYKTFINYHDEYNFYNKIIKRFNATHLLEIGSGTGNLASYFIKNGVTYSGLDYSKEMISIAQKKVPNGKFIKGDMRSFHLKQPVQAIIMTGRTISYLLPNIDVKSTFNTIYENLKEQGIFCFDFIDARAFIPEISKEKKVIHTAMYNGTKYCRESIWNLNLKYGMDFLWYSKYFKEVENEWIEIGEDTSIIRAFSREEIEIFLTLTGFEIKDIIKKESYAFPTYVVIAQKP</sequence>
<accession>A0A162YK80</accession>
<protein>
    <recommendedName>
        <fullName evidence="3">Methyltransferase domain-containing protein</fullName>
    </recommendedName>
</protein>
<evidence type="ECO:0000259" key="3">
    <source>
        <dbReference type="Pfam" id="PF13649"/>
    </source>
</evidence>
<dbReference type="STRING" id="1642818.AWE51_11580"/>
<feature type="domain" description="Methyltransferase" evidence="3">
    <location>
        <begin position="42"/>
        <end position="132"/>
    </location>
</feature>
<keyword evidence="2" id="KW-0808">Transferase</keyword>
<keyword evidence="1" id="KW-0489">Methyltransferase</keyword>
<name>A0A162YK80_9FLAO</name>
<proteinExistence type="predicted"/>
<dbReference type="GO" id="GO:0008168">
    <property type="term" value="F:methyltransferase activity"/>
    <property type="evidence" value="ECO:0007669"/>
    <property type="project" value="UniProtKB-KW"/>
</dbReference>
<dbReference type="GO" id="GO:0032259">
    <property type="term" value="P:methylation"/>
    <property type="evidence" value="ECO:0007669"/>
    <property type="project" value="UniProtKB-KW"/>
</dbReference>
<organism evidence="4 5">
    <name type="scientific">Aquimarina aggregata</name>
    <dbReference type="NCBI Taxonomy" id="1642818"/>
    <lineage>
        <taxon>Bacteria</taxon>
        <taxon>Pseudomonadati</taxon>
        <taxon>Bacteroidota</taxon>
        <taxon>Flavobacteriia</taxon>
        <taxon>Flavobacteriales</taxon>
        <taxon>Flavobacteriaceae</taxon>
        <taxon>Aquimarina</taxon>
    </lineage>
</organism>
<dbReference type="AlphaFoldDB" id="A0A162YK80"/>
<dbReference type="PANTHER" id="PTHR43861">
    <property type="entry name" value="TRANS-ACONITATE 2-METHYLTRANSFERASE-RELATED"/>
    <property type="match status" value="1"/>
</dbReference>
<keyword evidence="5" id="KW-1185">Reference proteome</keyword>
<dbReference type="Gene3D" id="2.20.130.10">
    <property type="entry name" value="CAC2371-like domains"/>
    <property type="match status" value="1"/>
</dbReference>
<dbReference type="EMBL" id="LQRT01000035">
    <property type="protein sequence ID" value="KZS39188.1"/>
    <property type="molecule type" value="Genomic_DNA"/>
</dbReference>
<evidence type="ECO:0000313" key="5">
    <source>
        <dbReference type="Proteomes" id="UP000076715"/>
    </source>
</evidence>
<dbReference type="RefSeq" id="WP_066317055.1">
    <property type="nucleotide sequence ID" value="NZ_LQRT01000035.1"/>
</dbReference>
<dbReference type="CDD" id="cd02440">
    <property type="entry name" value="AdoMet_MTases"/>
    <property type="match status" value="1"/>
</dbReference>
<dbReference type="SUPFAM" id="SSF53335">
    <property type="entry name" value="S-adenosyl-L-methionine-dependent methyltransferases"/>
    <property type="match status" value="1"/>
</dbReference>
<reference evidence="4 5" key="1">
    <citation type="submission" date="2016-01" db="EMBL/GenBank/DDBJ databases">
        <title>The draft genome sequence of Aquimarina sp. RZW4-3-2.</title>
        <authorList>
            <person name="Wang Y."/>
        </authorList>
    </citation>
    <scope>NUCLEOTIDE SEQUENCE [LARGE SCALE GENOMIC DNA]</scope>
    <source>
        <strain evidence="4 5">RZW4-3-2</strain>
    </source>
</reference>
<dbReference type="InterPro" id="IPR041698">
    <property type="entry name" value="Methyltransf_25"/>
</dbReference>
<comment type="caution">
    <text evidence="4">The sequence shown here is derived from an EMBL/GenBank/DDBJ whole genome shotgun (WGS) entry which is preliminary data.</text>
</comment>
<evidence type="ECO:0000256" key="1">
    <source>
        <dbReference type="ARBA" id="ARBA00022603"/>
    </source>
</evidence>
<dbReference type="InterPro" id="IPR029063">
    <property type="entry name" value="SAM-dependent_MTases_sf"/>
</dbReference>
<evidence type="ECO:0000313" key="4">
    <source>
        <dbReference type="EMBL" id="KZS39188.1"/>
    </source>
</evidence>
<dbReference type="PANTHER" id="PTHR43861:SF1">
    <property type="entry name" value="TRANS-ACONITATE 2-METHYLTRANSFERASE"/>
    <property type="match status" value="1"/>
</dbReference>
<dbReference type="Proteomes" id="UP000076715">
    <property type="component" value="Unassembled WGS sequence"/>
</dbReference>
<gene>
    <name evidence="4" type="ORF">AWE51_11580</name>
</gene>
<dbReference type="Pfam" id="PF13649">
    <property type="entry name" value="Methyltransf_25"/>
    <property type="match status" value="1"/>
</dbReference>
<evidence type="ECO:0000256" key="2">
    <source>
        <dbReference type="ARBA" id="ARBA00022679"/>
    </source>
</evidence>